<accession>A0A068R1Y6</accession>
<protein>
    <recommendedName>
        <fullName evidence="1">ISXO2-like transposase domain-containing protein</fullName>
    </recommendedName>
</protein>
<dbReference type="SMART" id="SM01126">
    <property type="entry name" value="DDE_Tnp_IS1595"/>
    <property type="match status" value="1"/>
</dbReference>
<dbReference type="Proteomes" id="UP000032735">
    <property type="component" value="Chromosome"/>
</dbReference>
<feature type="domain" description="ISXO2-like transposase" evidence="1">
    <location>
        <begin position="58"/>
        <end position="199"/>
    </location>
</feature>
<dbReference type="InterPro" id="IPR024445">
    <property type="entry name" value="Tnp_ISXO2-like"/>
</dbReference>
<sequence>MRKSRLSQYKQERLLELFIAGSTARIAAELVGVHRNTAAYYFHRLRILIAEHVDKHSWFEGEIEIDESYFGGRRKGQRGRGAAGKVPVFGLLKRGGKVYTKVIPDAKSRTLLPIIESKICPDSIVYTDNFASYDVLDVSDFKHYRINHSPQFVDKKARQNHINGIENFWNQAKRHMRKFNGIPKAHFELYLKECEWRFNTPSAKQQLAILKQIVKGKI</sequence>
<dbReference type="EMBL" id="FO704551">
    <property type="protein sequence ID" value="CDG20926.1"/>
    <property type="molecule type" value="Genomic_DNA"/>
</dbReference>
<name>A0A068R1Y6_9GAMM</name>
<dbReference type="OrthoDB" id="6443159at2"/>
<proteinExistence type="predicted"/>
<dbReference type="HOGENOM" id="CLU_044348_11_0_6"/>
<dbReference type="NCBIfam" id="NF033547">
    <property type="entry name" value="transpos_IS1595"/>
    <property type="match status" value="1"/>
</dbReference>
<gene>
    <name evidence="2" type="ORF">XPG1_1271</name>
</gene>
<dbReference type="KEGG" id="xpo:XPG1_1271"/>
<evidence type="ECO:0000313" key="2">
    <source>
        <dbReference type="EMBL" id="CDG20926.1"/>
    </source>
</evidence>
<organism evidence="2 3">
    <name type="scientific">Xenorhabdus poinarii G6</name>
    <dbReference type="NCBI Taxonomy" id="1354304"/>
    <lineage>
        <taxon>Bacteria</taxon>
        <taxon>Pseudomonadati</taxon>
        <taxon>Pseudomonadota</taxon>
        <taxon>Gammaproteobacteria</taxon>
        <taxon>Enterobacterales</taxon>
        <taxon>Morganellaceae</taxon>
        <taxon>Xenorhabdus</taxon>
    </lineage>
</organism>
<keyword evidence="3" id="KW-1185">Reference proteome</keyword>
<dbReference type="PANTHER" id="PTHR47163">
    <property type="entry name" value="DDE_TNP_IS1595 DOMAIN-CONTAINING PROTEIN"/>
    <property type="match status" value="1"/>
</dbReference>
<evidence type="ECO:0000313" key="3">
    <source>
        <dbReference type="Proteomes" id="UP000032735"/>
    </source>
</evidence>
<evidence type="ECO:0000259" key="1">
    <source>
        <dbReference type="SMART" id="SM01126"/>
    </source>
</evidence>
<dbReference type="InterPro" id="IPR053164">
    <property type="entry name" value="IS1016-like_transposase"/>
</dbReference>
<dbReference type="Pfam" id="PF12762">
    <property type="entry name" value="DDE_Tnp_IS1595"/>
    <property type="match status" value="1"/>
</dbReference>
<dbReference type="PANTHER" id="PTHR47163:SF2">
    <property type="entry name" value="SI:DKEY-17M8.2"/>
    <property type="match status" value="1"/>
</dbReference>
<dbReference type="AlphaFoldDB" id="A0A068R1Y6"/>
<reference evidence="2 3" key="1">
    <citation type="submission" date="2013-07" db="EMBL/GenBank/DDBJ databases">
        <authorList>
            <person name="Genoscope - CEA"/>
        </authorList>
    </citation>
    <scope>NUCLEOTIDE SEQUENCE [LARGE SCALE GENOMIC DNA]</scope>
    <source>
        <strain evidence="2 3">G6</strain>
    </source>
</reference>
<dbReference type="RefSeq" id="WP_045958222.1">
    <property type="nucleotide sequence ID" value="NZ_FO704551.1"/>
</dbReference>